<protein>
    <submittedName>
        <fullName evidence="2">Uncharacterized protein</fullName>
    </submittedName>
</protein>
<name>A0A1I7KC59_9BACL</name>
<feature type="transmembrane region" description="Helical" evidence="1">
    <location>
        <begin position="7"/>
        <end position="28"/>
    </location>
</feature>
<keyword evidence="1" id="KW-0812">Transmembrane</keyword>
<evidence type="ECO:0000313" key="3">
    <source>
        <dbReference type="Proteomes" id="UP000183508"/>
    </source>
</evidence>
<reference evidence="3" key="1">
    <citation type="submission" date="2016-10" db="EMBL/GenBank/DDBJ databases">
        <authorList>
            <person name="Varghese N."/>
        </authorList>
    </citation>
    <scope>NUCLEOTIDE SEQUENCE [LARGE SCALE GENOMIC DNA]</scope>
    <source>
        <strain evidence="3">DSM 17980</strain>
    </source>
</reference>
<evidence type="ECO:0000313" key="2">
    <source>
        <dbReference type="EMBL" id="SFU94976.1"/>
    </source>
</evidence>
<sequence>MQIVKMVLIALIFGLGFDLAAQLVLFWAPPKVRNEVSILAAGIGIFLSLFF</sequence>
<keyword evidence="1" id="KW-0472">Membrane</keyword>
<proteinExistence type="predicted"/>
<dbReference type="Proteomes" id="UP000183508">
    <property type="component" value="Unassembled WGS sequence"/>
</dbReference>
<dbReference type="AlphaFoldDB" id="A0A1I7KC59"/>
<organism evidence="2 3">
    <name type="scientific">Alicyclobacillus macrosporangiidus</name>
    <dbReference type="NCBI Taxonomy" id="392015"/>
    <lineage>
        <taxon>Bacteria</taxon>
        <taxon>Bacillati</taxon>
        <taxon>Bacillota</taxon>
        <taxon>Bacilli</taxon>
        <taxon>Bacillales</taxon>
        <taxon>Alicyclobacillaceae</taxon>
        <taxon>Alicyclobacillus</taxon>
    </lineage>
</organism>
<evidence type="ECO:0000256" key="1">
    <source>
        <dbReference type="SAM" id="Phobius"/>
    </source>
</evidence>
<dbReference type="STRING" id="392015.SAMN05421543_11517"/>
<gene>
    <name evidence="2" type="ORF">SAMN05421543_11517</name>
</gene>
<keyword evidence="1" id="KW-1133">Transmembrane helix</keyword>
<dbReference type="EMBL" id="FPBV01000015">
    <property type="protein sequence ID" value="SFU94976.1"/>
    <property type="molecule type" value="Genomic_DNA"/>
</dbReference>
<accession>A0A1I7KC59</accession>
<dbReference type="RefSeq" id="WP_175511523.1">
    <property type="nucleotide sequence ID" value="NZ_FPBV01000015.1"/>
</dbReference>
<keyword evidence="3" id="KW-1185">Reference proteome</keyword>